<evidence type="ECO:0000256" key="2">
    <source>
        <dbReference type="ARBA" id="ARBA00023242"/>
    </source>
</evidence>
<protein>
    <recommendedName>
        <fullName evidence="5">CCT domain-containing protein</fullName>
    </recommendedName>
</protein>
<feature type="domain" description="CCT" evidence="5">
    <location>
        <begin position="310"/>
        <end position="352"/>
    </location>
</feature>
<evidence type="ECO:0000313" key="7">
    <source>
        <dbReference type="Proteomes" id="UP001281410"/>
    </source>
</evidence>
<organism evidence="6 7">
    <name type="scientific">Dipteronia sinensis</name>
    <dbReference type="NCBI Taxonomy" id="43782"/>
    <lineage>
        <taxon>Eukaryota</taxon>
        <taxon>Viridiplantae</taxon>
        <taxon>Streptophyta</taxon>
        <taxon>Embryophyta</taxon>
        <taxon>Tracheophyta</taxon>
        <taxon>Spermatophyta</taxon>
        <taxon>Magnoliopsida</taxon>
        <taxon>eudicotyledons</taxon>
        <taxon>Gunneridae</taxon>
        <taxon>Pentapetalae</taxon>
        <taxon>rosids</taxon>
        <taxon>malvids</taxon>
        <taxon>Sapindales</taxon>
        <taxon>Sapindaceae</taxon>
        <taxon>Hippocastanoideae</taxon>
        <taxon>Acereae</taxon>
        <taxon>Dipteronia</taxon>
    </lineage>
</organism>
<evidence type="ECO:0000256" key="3">
    <source>
        <dbReference type="PROSITE-ProRule" id="PRU00357"/>
    </source>
</evidence>
<feature type="region of interest" description="Disordered" evidence="4">
    <location>
        <begin position="1"/>
        <end position="45"/>
    </location>
</feature>
<dbReference type="PROSITE" id="PS51017">
    <property type="entry name" value="CCT"/>
    <property type="match status" value="1"/>
</dbReference>
<name>A0AAD9ZKF4_9ROSI</name>
<dbReference type="EMBL" id="JANJYJ010000010">
    <property type="protein sequence ID" value="KAK3183702.1"/>
    <property type="molecule type" value="Genomic_DNA"/>
</dbReference>
<dbReference type="InterPro" id="IPR005162">
    <property type="entry name" value="Retrotrans_gag_dom"/>
</dbReference>
<accession>A0AAD9ZKF4</accession>
<keyword evidence="7" id="KW-1185">Reference proteome</keyword>
<comment type="caution">
    <text evidence="6">The sequence shown here is derived from an EMBL/GenBank/DDBJ whole genome shotgun (WGS) entry which is preliminary data.</text>
</comment>
<feature type="compositionally biased region" description="Basic residues" evidence="4">
    <location>
        <begin position="35"/>
        <end position="45"/>
    </location>
</feature>
<sequence length="649" mass="74465">MCHLPRDQQTRKSCSTRKTTSSKRRTTSSTVSLKPSRKTRTKRRKPKYLSLNLKITPDNKNPKTSNRKTKMATHKQKQQLNLFPLHPDSNLVQVVDENRSDMHDQDNNVVASFLFDAATDSTTTLNGLLSTTNTATSEESLLSPPPPYAYNGGEEGDSSNDNDGLVRTAMRCKERDASEERWVSYSEVIVGKTTKIKEEEVNSCVDDGVCAGAWCAKQVQGKKRRLMLSLKLDYQQILNAWSDKGPLYIDGDSPQTVPDLHDDNVALMDGWGGGVGSLWTVPEMTSSDAGDLKGNEDVRGKEGCWKREHREASVLRYKEKRQTRLFSKRIRYEVRKLNAEKRPRMKMSPDQQHAYGPPPYTIPPTTVKTLRPPYTYPQSPPRSRCDPPQPSAFSSGNNSMDSKNNNIRHHQQHEERTVSVDVAKLERLQQSVKDLEEMVATLMSRQDNNIIHNMDLNVPCFNGLLGIEEFLDWLDEVESMFDYMEFPEDKKVKLIACRLRGAASAWWHACVRHSKTKIQSWQHMKQIMISRFLPIDYKDTLFRQYLNCCQGDRSVQEYVDEFYRLSARTASYDLHESEDYLIAKFIVGLRVEIQDRVSPVCFHLHTLPNAIRLATLFEQQMHESDLFTYYEKSSSVEEDDPPQDNKNFS</sequence>
<proteinExistence type="predicted"/>
<evidence type="ECO:0000256" key="1">
    <source>
        <dbReference type="ARBA" id="ARBA00004123"/>
    </source>
</evidence>
<dbReference type="Pfam" id="PF06203">
    <property type="entry name" value="CCT"/>
    <property type="match status" value="1"/>
</dbReference>
<dbReference type="PANTHER" id="PTHR31874:SF25">
    <property type="entry name" value="CCT MOTIF FAMILY PROTEIN"/>
    <property type="match status" value="1"/>
</dbReference>
<gene>
    <name evidence="6" type="ORF">Dsin_030988</name>
</gene>
<dbReference type="Pfam" id="PF03732">
    <property type="entry name" value="Retrotrans_gag"/>
    <property type="match status" value="1"/>
</dbReference>
<evidence type="ECO:0000256" key="4">
    <source>
        <dbReference type="SAM" id="MobiDB-lite"/>
    </source>
</evidence>
<reference evidence="6" key="1">
    <citation type="journal article" date="2023" name="Plant J.">
        <title>Genome sequences and population genomics provide insights into the demographic history, inbreeding, and mutation load of two 'living fossil' tree species of Dipteronia.</title>
        <authorList>
            <person name="Feng Y."/>
            <person name="Comes H.P."/>
            <person name="Chen J."/>
            <person name="Zhu S."/>
            <person name="Lu R."/>
            <person name="Zhang X."/>
            <person name="Li P."/>
            <person name="Qiu J."/>
            <person name="Olsen K.M."/>
            <person name="Qiu Y."/>
        </authorList>
    </citation>
    <scope>NUCLEOTIDE SEQUENCE</scope>
    <source>
        <strain evidence="6">NBL</strain>
    </source>
</reference>
<feature type="compositionally biased region" description="Polar residues" evidence="4">
    <location>
        <begin position="391"/>
        <end position="405"/>
    </location>
</feature>
<dbReference type="GO" id="GO:0005634">
    <property type="term" value="C:nucleus"/>
    <property type="evidence" value="ECO:0007669"/>
    <property type="project" value="UniProtKB-SubCell"/>
</dbReference>
<keyword evidence="2 3" id="KW-0539">Nucleus</keyword>
<dbReference type="AlphaFoldDB" id="A0AAD9ZKF4"/>
<dbReference type="Proteomes" id="UP001281410">
    <property type="component" value="Unassembled WGS sequence"/>
</dbReference>
<feature type="compositionally biased region" description="Basic and acidic residues" evidence="4">
    <location>
        <begin position="1"/>
        <end position="10"/>
    </location>
</feature>
<feature type="region of interest" description="Disordered" evidence="4">
    <location>
        <begin position="337"/>
        <end position="417"/>
    </location>
</feature>
<dbReference type="InterPro" id="IPR052453">
    <property type="entry name" value="CONSTANS-like_ZF"/>
</dbReference>
<dbReference type="GO" id="GO:0006355">
    <property type="term" value="P:regulation of DNA-templated transcription"/>
    <property type="evidence" value="ECO:0007669"/>
    <property type="project" value="TreeGrafter"/>
</dbReference>
<comment type="subcellular location">
    <subcellularLocation>
        <location evidence="1 3">Nucleus</location>
    </subcellularLocation>
</comment>
<evidence type="ECO:0000313" key="6">
    <source>
        <dbReference type="EMBL" id="KAK3183702.1"/>
    </source>
</evidence>
<dbReference type="InterPro" id="IPR010402">
    <property type="entry name" value="CCT_domain"/>
</dbReference>
<evidence type="ECO:0000259" key="5">
    <source>
        <dbReference type="PROSITE" id="PS51017"/>
    </source>
</evidence>
<dbReference type="PANTHER" id="PTHR31874">
    <property type="entry name" value="CCT MOTIF FAMILY PROTEIN, EXPRESSED"/>
    <property type="match status" value="1"/>
</dbReference>